<evidence type="ECO:0000256" key="3">
    <source>
        <dbReference type="ARBA" id="ARBA00022741"/>
    </source>
</evidence>
<dbReference type="GO" id="GO:0005874">
    <property type="term" value="C:microtubule"/>
    <property type="evidence" value="ECO:0000318"/>
    <property type="project" value="GO_Central"/>
</dbReference>
<dbReference type="EnsemblMetazoa" id="HelroT66000">
    <property type="protein sequence ID" value="HelroP66000"/>
    <property type="gene ID" value="HelroG66000"/>
</dbReference>
<feature type="domain" description="Kinesin motor" evidence="8">
    <location>
        <begin position="20"/>
        <end position="371"/>
    </location>
</feature>
<dbReference type="InterPro" id="IPR027640">
    <property type="entry name" value="Kinesin-like_fam"/>
</dbReference>
<dbReference type="SMART" id="SM00129">
    <property type="entry name" value="KISc"/>
    <property type="match status" value="1"/>
</dbReference>
<dbReference type="PRINTS" id="PR00380">
    <property type="entry name" value="KINESINHEAVY"/>
</dbReference>
<dbReference type="KEGG" id="hro:HELRODRAFT_66000"/>
<dbReference type="CTD" id="20213857"/>
<reference evidence="10" key="3">
    <citation type="submission" date="2015-06" db="UniProtKB">
        <authorList>
            <consortium name="EnsemblMetazoa"/>
        </authorList>
    </citation>
    <scope>IDENTIFICATION</scope>
</reference>
<organism evidence="10 11">
    <name type="scientific">Helobdella robusta</name>
    <name type="common">Californian leech</name>
    <dbReference type="NCBI Taxonomy" id="6412"/>
    <lineage>
        <taxon>Eukaryota</taxon>
        <taxon>Metazoa</taxon>
        <taxon>Spiralia</taxon>
        <taxon>Lophotrochozoa</taxon>
        <taxon>Annelida</taxon>
        <taxon>Clitellata</taxon>
        <taxon>Hirudinea</taxon>
        <taxon>Rhynchobdellida</taxon>
        <taxon>Glossiphoniidae</taxon>
        <taxon>Helobdella</taxon>
    </lineage>
</organism>
<dbReference type="PANTHER" id="PTHR47972:SF45">
    <property type="entry name" value="PROTEIN CLARET SEGREGATIONAL"/>
    <property type="match status" value="1"/>
</dbReference>
<evidence type="ECO:0000256" key="7">
    <source>
        <dbReference type="PROSITE-ProRule" id="PRU00283"/>
    </source>
</evidence>
<reference evidence="9 11" key="2">
    <citation type="journal article" date="2013" name="Nature">
        <title>Insights into bilaterian evolution from three spiralian genomes.</title>
        <authorList>
            <person name="Simakov O."/>
            <person name="Marletaz F."/>
            <person name="Cho S.J."/>
            <person name="Edsinger-Gonzales E."/>
            <person name="Havlak P."/>
            <person name="Hellsten U."/>
            <person name="Kuo D.H."/>
            <person name="Larsson T."/>
            <person name="Lv J."/>
            <person name="Arendt D."/>
            <person name="Savage R."/>
            <person name="Osoegawa K."/>
            <person name="de Jong P."/>
            <person name="Grimwood J."/>
            <person name="Chapman J.A."/>
            <person name="Shapiro H."/>
            <person name="Aerts A."/>
            <person name="Otillar R.P."/>
            <person name="Terry A.Y."/>
            <person name="Boore J.L."/>
            <person name="Grigoriev I.V."/>
            <person name="Lindberg D.R."/>
            <person name="Seaver E.C."/>
            <person name="Weisblat D.A."/>
            <person name="Putnam N.H."/>
            <person name="Rokhsar D.S."/>
        </authorList>
    </citation>
    <scope>NUCLEOTIDE SEQUENCE</scope>
</reference>
<dbReference type="GO" id="GO:0072686">
    <property type="term" value="C:mitotic spindle"/>
    <property type="evidence" value="ECO:0000318"/>
    <property type="project" value="GO_Central"/>
</dbReference>
<dbReference type="InParanoid" id="T1FYF9"/>
<dbReference type="GO" id="GO:0016887">
    <property type="term" value="F:ATP hydrolysis activity"/>
    <property type="evidence" value="ECO:0000318"/>
    <property type="project" value="GO_Central"/>
</dbReference>
<comment type="similarity">
    <text evidence="7">Belongs to the TRAFAC class myosin-kinesin ATPase superfamily. Kinesin family.</text>
</comment>
<evidence type="ECO:0000256" key="6">
    <source>
        <dbReference type="ARBA" id="ARBA00023212"/>
    </source>
</evidence>
<dbReference type="HOGENOM" id="CLU_001485_2_2_1"/>
<dbReference type="SUPFAM" id="SSF52540">
    <property type="entry name" value="P-loop containing nucleoside triphosphate hydrolases"/>
    <property type="match status" value="1"/>
</dbReference>
<dbReference type="GeneID" id="20213857"/>
<dbReference type="EMBL" id="AMQM01000902">
    <property type="status" value="NOT_ANNOTATED_CDS"/>
    <property type="molecule type" value="Genomic_DNA"/>
</dbReference>
<reference evidence="11" key="1">
    <citation type="submission" date="2012-12" db="EMBL/GenBank/DDBJ databases">
        <authorList>
            <person name="Hellsten U."/>
            <person name="Grimwood J."/>
            <person name="Chapman J.A."/>
            <person name="Shapiro H."/>
            <person name="Aerts A."/>
            <person name="Otillar R.P."/>
            <person name="Terry A.Y."/>
            <person name="Boore J.L."/>
            <person name="Simakov O."/>
            <person name="Marletaz F."/>
            <person name="Cho S.-J."/>
            <person name="Edsinger-Gonzales E."/>
            <person name="Havlak P."/>
            <person name="Kuo D.-H."/>
            <person name="Larsson T."/>
            <person name="Lv J."/>
            <person name="Arendt D."/>
            <person name="Savage R."/>
            <person name="Osoegawa K."/>
            <person name="de Jong P."/>
            <person name="Lindberg D.R."/>
            <person name="Seaver E.C."/>
            <person name="Weisblat D.A."/>
            <person name="Putnam N.H."/>
            <person name="Grigoriev I.V."/>
            <person name="Rokhsar D.S."/>
        </authorList>
    </citation>
    <scope>NUCLEOTIDE SEQUENCE</scope>
</reference>
<dbReference type="GO" id="GO:0003777">
    <property type="term" value="F:microtubule motor activity"/>
    <property type="evidence" value="ECO:0000318"/>
    <property type="project" value="GO_Central"/>
</dbReference>
<dbReference type="OMA" id="IFQERQG"/>
<keyword evidence="6" id="KW-0206">Cytoskeleton</keyword>
<dbReference type="PROSITE" id="PS50067">
    <property type="entry name" value="KINESIN_MOTOR_2"/>
    <property type="match status" value="1"/>
</dbReference>
<sequence>MREESMRRKLHNTIQELKGNIRVFSRVRPLLGDELLGMDSDVPQHINFPDPDKKILELEKLAGITPNEVCESVASVRRGSNNKYEFQFDRVFPPSSTQTEVFHEISQLVQSALDGYNVCIFAYGQTGSGKTFTMEGRGTGDNRGMIPRSVEKIFATRDDLLSKGWIVSYLVSFLEIYNETIRDLLVQSRSQADSTKHDIKLVGPNTNEVFVTDLTTVEVQHQDAVQVLLKRALENRSVAETKCNERSSRSHSIFRMKITGSNSVTAESCVGLLNLVDLAGSERLKESGSQGQRLKETQNINKSLANLSNVIMALANKETHVPYRNSKLTHLLQNCLGGSSKMLMFVNVSPKEECFQETLNSLRFATQVNQCNIGQAQKKVK</sequence>
<dbReference type="STRING" id="6412.T1FYF9"/>
<evidence type="ECO:0000256" key="1">
    <source>
        <dbReference type="ARBA" id="ARBA00004245"/>
    </source>
</evidence>
<proteinExistence type="inferred from homology"/>
<dbReference type="GO" id="GO:0005524">
    <property type="term" value="F:ATP binding"/>
    <property type="evidence" value="ECO:0007669"/>
    <property type="project" value="UniProtKB-UniRule"/>
</dbReference>
<dbReference type="InterPro" id="IPR027417">
    <property type="entry name" value="P-loop_NTPase"/>
</dbReference>
<evidence type="ECO:0000259" key="8">
    <source>
        <dbReference type="PROSITE" id="PS50067"/>
    </source>
</evidence>
<dbReference type="InterPro" id="IPR036961">
    <property type="entry name" value="Kinesin_motor_dom_sf"/>
</dbReference>
<gene>
    <name evidence="10" type="primary">20213857</name>
    <name evidence="9" type="ORF">HELRODRAFT_66000</name>
</gene>
<keyword evidence="11" id="KW-1185">Reference proteome</keyword>
<evidence type="ECO:0000256" key="4">
    <source>
        <dbReference type="ARBA" id="ARBA00022840"/>
    </source>
</evidence>
<dbReference type="GO" id="GO:0005815">
    <property type="term" value="C:microtubule organizing center"/>
    <property type="evidence" value="ECO:0000318"/>
    <property type="project" value="GO_Central"/>
</dbReference>
<evidence type="ECO:0000256" key="2">
    <source>
        <dbReference type="ARBA" id="ARBA00022701"/>
    </source>
</evidence>
<dbReference type="GO" id="GO:0005737">
    <property type="term" value="C:cytoplasm"/>
    <property type="evidence" value="ECO:0000318"/>
    <property type="project" value="GO_Central"/>
</dbReference>
<dbReference type="AlphaFoldDB" id="T1FYF9"/>
<keyword evidence="2" id="KW-0493">Microtubule</keyword>
<dbReference type="Proteomes" id="UP000015101">
    <property type="component" value="Unassembled WGS sequence"/>
</dbReference>
<dbReference type="EMBL" id="KB096742">
    <property type="protein sequence ID" value="ESO02488.1"/>
    <property type="molecule type" value="Genomic_DNA"/>
</dbReference>
<dbReference type="Pfam" id="PF00225">
    <property type="entry name" value="Kinesin"/>
    <property type="match status" value="1"/>
</dbReference>
<dbReference type="RefSeq" id="XP_009019896.1">
    <property type="nucleotide sequence ID" value="XM_009021648.1"/>
</dbReference>
<dbReference type="InterPro" id="IPR001752">
    <property type="entry name" value="Kinesin_motor_dom"/>
</dbReference>
<dbReference type="GO" id="GO:0008017">
    <property type="term" value="F:microtubule binding"/>
    <property type="evidence" value="ECO:0000318"/>
    <property type="project" value="GO_Central"/>
</dbReference>
<keyword evidence="3 7" id="KW-0547">Nucleotide-binding</keyword>
<name>T1FYF9_HELRO</name>
<keyword evidence="4 7" id="KW-0067">ATP-binding</keyword>
<dbReference type="PANTHER" id="PTHR47972">
    <property type="entry name" value="KINESIN-LIKE PROTEIN KLP-3"/>
    <property type="match status" value="1"/>
</dbReference>
<feature type="binding site" evidence="7">
    <location>
        <begin position="124"/>
        <end position="131"/>
    </location>
    <ligand>
        <name>ATP</name>
        <dbReference type="ChEBI" id="CHEBI:30616"/>
    </ligand>
</feature>
<dbReference type="GO" id="GO:0007018">
    <property type="term" value="P:microtubule-based movement"/>
    <property type="evidence" value="ECO:0000318"/>
    <property type="project" value="GO_Central"/>
</dbReference>
<accession>T1FYF9</accession>
<dbReference type="Gene3D" id="3.40.850.10">
    <property type="entry name" value="Kinesin motor domain"/>
    <property type="match status" value="1"/>
</dbReference>
<dbReference type="eggNOG" id="KOG0239">
    <property type="taxonomic scope" value="Eukaryota"/>
</dbReference>
<keyword evidence="5 7" id="KW-0505">Motor protein</keyword>
<dbReference type="GO" id="GO:0090307">
    <property type="term" value="P:mitotic spindle assembly"/>
    <property type="evidence" value="ECO:0000318"/>
    <property type="project" value="GO_Central"/>
</dbReference>
<dbReference type="FunFam" id="3.40.850.10:FF:000113">
    <property type="entry name" value="Kinesin-like protein"/>
    <property type="match status" value="1"/>
</dbReference>
<dbReference type="OrthoDB" id="3176171at2759"/>
<keyword evidence="6" id="KW-0963">Cytoplasm</keyword>
<dbReference type="CDD" id="cd01366">
    <property type="entry name" value="KISc_C_terminal"/>
    <property type="match status" value="1"/>
</dbReference>
<dbReference type="GO" id="GO:0005634">
    <property type="term" value="C:nucleus"/>
    <property type="evidence" value="ECO:0000318"/>
    <property type="project" value="GO_Central"/>
</dbReference>
<evidence type="ECO:0000313" key="11">
    <source>
        <dbReference type="Proteomes" id="UP000015101"/>
    </source>
</evidence>
<comment type="subcellular location">
    <subcellularLocation>
        <location evidence="1">Cytoplasm</location>
        <location evidence="1">Cytoskeleton</location>
    </subcellularLocation>
</comment>
<evidence type="ECO:0000313" key="9">
    <source>
        <dbReference type="EMBL" id="ESO02488.1"/>
    </source>
</evidence>
<evidence type="ECO:0000313" key="10">
    <source>
        <dbReference type="EnsemblMetazoa" id="HelroP66000"/>
    </source>
</evidence>
<evidence type="ECO:0000256" key="5">
    <source>
        <dbReference type="ARBA" id="ARBA00023175"/>
    </source>
</evidence>
<protein>
    <recommendedName>
        <fullName evidence="8">Kinesin motor domain-containing protein</fullName>
    </recommendedName>
</protein>
<dbReference type="GO" id="GO:0005871">
    <property type="term" value="C:kinesin complex"/>
    <property type="evidence" value="ECO:0000318"/>
    <property type="project" value="GO_Central"/>
</dbReference>